<feature type="region of interest" description="Disordered" evidence="1">
    <location>
        <begin position="188"/>
        <end position="211"/>
    </location>
</feature>
<accession>A0ABR3W4J8</accession>
<evidence type="ECO:0000256" key="1">
    <source>
        <dbReference type="SAM" id="MobiDB-lite"/>
    </source>
</evidence>
<evidence type="ECO:0000313" key="3">
    <source>
        <dbReference type="Proteomes" id="UP001583177"/>
    </source>
</evidence>
<proteinExistence type="predicted"/>
<gene>
    <name evidence="2" type="ORF">Daus18300_011971</name>
</gene>
<sequence length="368" mass="35716">MAPSSLKKLGAAIAFASAGRVAAHSSPDLLGNVVDAIFGEAPTSTHSHTTSYVTGTSTTVNDVGETTVVVVVGTTICPVTAAEASESSAQATETNPAPVPVLTTATSETAAVAATSSVAAASGSGVGSASVIQSVANSTSVAMTTSTIFATHSSTITACATAATNCNVGDVTTVVVALSTTVCPVTATEGLSNSTRPTASGNVPGSGTSRTGALGATSLTGFASSSTFVSSKTVKSSGSSSIRAQSTITSPSVVLTTVSASSTTSESDTSGTVLEMATGVPSEYSAQYTDATETVAVPSVSQTAATTTNYNSALMSLASSVEASSAEQTGSNGCTGMDCIVVSNSGVKSKMNASGFALVALAGAVFLL</sequence>
<keyword evidence="3" id="KW-1185">Reference proteome</keyword>
<reference evidence="2 3" key="1">
    <citation type="journal article" date="2024" name="IMA Fungus">
        <title>IMA Genome - F19 : A genome assembly and annotation guide to empower mycologists, including annotated draft genome sequences of Ceratocystis pirilliformis, Diaporthe australafricana, Fusarium ophioides, Paecilomyces lecythidis, and Sporothrix stenoceras.</title>
        <authorList>
            <person name="Aylward J."/>
            <person name="Wilson A.M."/>
            <person name="Visagie C.M."/>
            <person name="Spraker J."/>
            <person name="Barnes I."/>
            <person name="Buitendag C."/>
            <person name="Ceriani C."/>
            <person name="Del Mar Angel L."/>
            <person name="du Plessis D."/>
            <person name="Fuchs T."/>
            <person name="Gasser K."/>
            <person name="Kramer D."/>
            <person name="Li W."/>
            <person name="Munsamy K."/>
            <person name="Piso A."/>
            <person name="Price J.L."/>
            <person name="Sonnekus B."/>
            <person name="Thomas C."/>
            <person name="van der Nest A."/>
            <person name="van Dijk A."/>
            <person name="van Heerden A."/>
            <person name="van Vuuren N."/>
            <person name="Yilmaz N."/>
            <person name="Duong T.A."/>
            <person name="van der Merwe N.A."/>
            <person name="Wingfield M.J."/>
            <person name="Wingfield B.D."/>
        </authorList>
    </citation>
    <scope>NUCLEOTIDE SEQUENCE [LARGE SCALE GENOMIC DNA]</scope>
    <source>
        <strain evidence="2 3">CMW 18300</strain>
    </source>
</reference>
<comment type="caution">
    <text evidence="2">The sequence shown here is derived from an EMBL/GenBank/DDBJ whole genome shotgun (WGS) entry which is preliminary data.</text>
</comment>
<feature type="compositionally biased region" description="Polar residues" evidence="1">
    <location>
        <begin position="189"/>
        <end position="211"/>
    </location>
</feature>
<organism evidence="2 3">
    <name type="scientific">Diaporthe australafricana</name>
    <dbReference type="NCBI Taxonomy" id="127596"/>
    <lineage>
        <taxon>Eukaryota</taxon>
        <taxon>Fungi</taxon>
        <taxon>Dikarya</taxon>
        <taxon>Ascomycota</taxon>
        <taxon>Pezizomycotina</taxon>
        <taxon>Sordariomycetes</taxon>
        <taxon>Sordariomycetidae</taxon>
        <taxon>Diaporthales</taxon>
        <taxon>Diaporthaceae</taxon>
        <taxon>Diaporthe</taxon>
    </lineage>
</organism>
<dbReference type="Proteomes" id="UP001583177">
    <property type="component" value="Unassembled WGS sequence"/>
</dbReference>
<name>A0ABR3W4J8_9PEZI</name>
<evidence type="ECO:0000313" key="2">
    <source>
        <dbReference type="EMBL" id="KAL1852889.1"/>
    </source>
</evidence>
<dbReference type="EMBL" id="JAWRVE010000154">
    <property type="protein sequence ID" value="KAL1852889.1"/>
    <property type="molecule type" value="Genomic_DNA"/>
</dbReference>
<protein>
    <submittedName>
        <fullName evidence="2">Uncharacterized protein</fullName>
    </submittedName>
</protein>